<accession>A0A495JFI0</accession>
<dbReference type="RefSeq" id="WP_121155643.1">
    <property type="nucleotide sequence ID" value="NZ_RBKT01000001.1"/>
</dbReference>
<dbReference type="Proteomes" id="UP000277671">
    <property type="component" value="Unassembled WGS sequence"/>
</dbReference>
<name>A0A495JFI0_9ACTN</name>
<protein>
    <submittedName>
        <fullName evidence="1">Uncharacterized protein</fullName>
    </submittedName>
</protein>
<dbReference type="AlphaFoldDB" id="A0A495JFI0"/>
<dbReference type="OrthoDB" id="5184029at2"/>
<evidence type="ECO:0000313" key="1">
    <source>
        <dbReference type="EMBL" id="RKR87122.1"/>
    </source>
</evidence>
<keyword evidence="2" id="KW-1185">Reference proteome</keyword>
<dbReference type="EMBL" id="RBKT01000001">
    <property type="protein sequence ID" value="RKR87122.1"/>
    <property type="molecule type" value="Genomic_DNA"/>
</dbReference>
<organism evidence="1 2">
    <name type="scientific">Micromonospora pisi</name>
    <dbReference type="NCBI Taxonomy" id="589240"/>
    <lineage>
        <taxon>Bacteria</taxon>
        <taxon>Bacillati</taxon>
        <taxon>Actinomycetota</taxon>
        <taxon>Actinomycetes</taxon>
        <taxon>Micromonosporales</taxon>
        <taxon>Micromonosporaceae</taxon>
        <taxon>Micromonospora</taxon>
    </lineage>
</organism>
<reference evidence="1 2" key="1">
    <citation type="submission" date="2018-10" db="EMBL/GenBank/DDBJ databases">
        <title>Sequencing the genomes of 1000 actinobacteria strains.</title>
        <authorList>
            <person name="Klenk H.-P."/>
        </authorList>
    </citation>
    <scope>NUCLEOTIDE SEQUENCE [LARGE SCALE GENOMIC DNA]</scope>
    <source>
        <strain evidence="1 2">DSM 45175</strain>
    </source>
</reference>
<gene>
    <name evidence="1" type="ORF">BDK92_1395</name>
</gene>
<evidence type="ECO:0000313" key="2">
    <source>
        <dbReference type="Proteomes" id="UP000277671"/>
    </source>
</evidence>
<comment type="caution">
    <text evidence="1">The sequence shown here is derived from an EMBL/GenBank/DDBJ whole genome shotgun (WGS) entry which is preliminary data.</text>
</comment>
<sequence length="212" mass="23453">MPTVIVPVGLSMGPRYRYVRPPDPTPECYEIHLGDDLVELDETEAAVWAAAFVDAERHAKLAINRKSLIQLVQTAPKPEPRAAEIVDDLIARGLLVEFDPEGDLEPVFRRHKLLPLGQGLGSTPDEPHLHRIGFANQPILAVPNDTYGIWSFSFLHHDLWAACVDLADESEEEAEGEEVQGLTPEGVAQEFAMQLPMLVSTSCAFLDRLVEP</sequence>
<proteinExistence type="predicted"/>